<evidence type="ECO:0000256" key="1">
    <source>
        <dbReference type="SAM" id="MobiDB-lite"/>
    </source>
</evidence>
<sequence length="639" mass="70590">MDDKAGFTLRIKIFYATLWKVTISTRLTSSFHSEPPFSELTWCVQDSDDCSCQSTGSEESLSCTDEYPSDTTGSSLRSSRHAAPFTVLSGWNFYSSQYARGGGHSNPHHHHHHHHHRNHHHHGSAGHRTSSSDGSYKTEQEGSSDSTIQQEPFYLHQPNMTSDDRVKKLFGKKQSETNNNNKAPPHTHVVTAEVHHNSDDGMSVSDASDPAPDYDDARNEENSRNNGTNNNTYITPACSSEACSLSTDEGIYHEADEMEDESYNQFPSALKELIDVLGSSSTQSSDDTDDERAKSKAVAPPPPPPPQNDKKQDNVVPKKAMTQLKSIFETPAPKATSEEVPPPPPPPKAPLVESKSSAVEDAKPPPKEASTELTQNNPTVTRLVSSKTIAEDDEEDSAANKEPAEHPHFKKATKKVSHPINLPFIPPQFNSPPDSDVNIKPSEYLRKVTTKFSAPATLSKSCMDLSRAVSKENLYDPQINTVRSESIDDILSVVHQATQPEPKATKPPVEATVSNPTGLKHFSVTVEQLQTIQLKKTEKANPEDRNVVLLQKNNLIAELKQSKDISGIKKLKEEKSKLEVEMEKQQAVDLAQQFKAENFVDKVPDVDANGCAIPLWKRQVLAKKAAEKAKKEAEELRQV</sequence>
<name>A0ABY6KLL4_9ARAC</name>
<proteinExistence type="predicted"/>
<reference evidence="2 3" key="1">
    <citation type="submission" date="2022-01" db="EMBL/GenBank/DDBJ databases">
        <title>A chromosomal length assembly of Cordylochernes scorpioides.</title>
        <authorList>
            <person name="Zeh D."/>
            <person name="Zeh J."/>
        </authorList>
    </citation>
    <scope>NUCLEOTIDE SEQUENCE [LARGE SCALE GENOMIC DNA]</scope>
    <source>
        <strain evidence="2">IN4F17</strain>
        <tissue evidence="2">Whole Body</tissue>
    </source>
</reference>
<dbReference type="Proteomes" id="UP001235939">
    <property type="component" value="Chromosome 06"/>
</dbReference>
<feature type="region of interest" description="Disordered" evidence="1">
    <location>
        <begin position="278"/>
        <end position="438"/>
    </location>
</feature>
<feature type="region of interest" description="Disordered" evidence="1">
    <location>
        <begin position="102"/>
        <end position="149"/>
    </location>
</feature>
<gene>
    <name evidence="2" type="ORF">LAZ67_6000350</name>
</gene>
<accession>A0ABY6KLL4</accession>
<feature type="compositionally biased region" description="Basic residues" evidence="1">
    <location>
        <begin position="408"/>
        <end position="417"/>
    </location>
</feature>
<evidence type="ECO:0000313" key="2">
    <source>
        <dbReference type="EMBL" id="UYV68653.1"/>
    </source>
</evidence>
<feature type="compositionally biased region" description="Basic and acidic residues" evidence="1">
    <location>
        <begin position="358"/>
        <end position="370"/>
    </location>
</feature>
<protein>
    <submittedName>
        <fullName evidence="2">ESPN</fullName>
    </submittedName>
</protein>
<feature type="compositionally biased region" description="Polar residues" evidence="1">
    <location>
        <begin position="371"/>
        <end position="388"/>
    </location>
</feature>
<evidence type="ECO:0000313" key="3">
    <source>
        <dbReference type="Proteomes" id="UP001235939"/>
    </source>
</evidence>
<dbReference type="EMBL" id="CP092868">
    <property type="protein sequence ID" value="UYV68653.1"/>
    <property type="molecule type" value="Genomic_DNA"/>
</dbReference>
<feature type="compositionally biased region" description="Pro residues" evidence="1">
    <location>
        <begin position="340"/>
        <end position="349"/>
    </location>
</feature>
<feature type="region of interest" description="Disordered" evidence="1">
    <location>
        <begin position="57"/>
        <end position="79"/>
    </location>
</feature>
<feature type="region of interest" description="Disordered" evidence="1">
    <location>
        <begin position="197"/>
        <end position="236"/>
    </location>
</feature>
<organism evidence="2 3">
    <name type="scientific">Cordylochernes scorpioides</name>
    <dbReference type="NCBI Taxonomy" id="51811"/>
    <lineage>
        <taxon>Eukaryota</taxon>
        <taxon>Metazoa</taxon>
        <taxon>Ecdysozoa</taxon>
        <taxon>Arthropoda</taxon>
        <taxon>Chelicerata</taxon>
        <taxon>Arachnida</taxon>
        <taxon>Pseudoscorpiones</taxon>
        <taxon>Cheliferoidea</taxon>
        <taxon>Chernetidae</taxon>
        <taxon>Cordylochernes</taxon>
    </lineage>
</organism>
<keyword evidence="3" id="KW-1185">Reference proteome</keyword>
<feature type="compositionally biased region" description="Basic and acidic residues" evidence="1">
    <location>
        <begin position="398"/>
        <end position="407"/>
    </location>
</feature>
<feature type="compositionally biased region" description="Polar residues" evidence="1">
    <location>
        <begin position="57"/>
        <end position="77"/>
    </location>
</feature>
<feature type="compositionally biased region" description="Basic residues" evidence="1">
    <location>
        <begin position="106"/>
        <end position="125"/>
    </location>
</feature>
<feature type="compositionally biased region" description="Polar residues" evidence="1">
    <location>
        <begin position="133"/>
        <end position="149"/>
    </location>
</feature>